<keyword evidence="2" id="KW-0732">Signal</keyword>
<feature type="signal peptide" evidence="2">
    <location>
        <begin position="1"/>
        <end position="19"/>
    </location>
</feature>
<protein>
    <submittedName>
        <fullName evidence="3">Uncharacterized protein</fullName>
    </submittedName>
</protein>
<dbReference type="EMBL" id="BEYU01000013">
    <property type="protein sequence ID" value="GBG25617.1"/>
    <property type="molecule type" value="Genomic_DNA"/>
</dbReference>
<sequence length="274" mass="30278">MRWLKLLAVLVLVVAVAYAEAGRKRRRRRRRRSRSRSSSTSSNVTLNHPSCYAIKDSWWQSREDRVDQQATVDAWDVTCANFDGDKAACAGMGTAARGSYLEDQIITASELQTTPCVYLGGGSTRCVGNPCNHLNNARCTLQETNGLCNWFTKAEAKKYGLEYGCQRNPCHIQGAGGSVTDDTCESRGIEGFIECTNCRGAIDPKLRGLKMGCQRVDVTSTAQCAPINDGTRALSSIMRLTTQKRCQCSTESPICMEMVSQRSSGYERRFPDDI</sequence>
<evidence type="ECO:0000256" key="1">
    <source>
        <dbReference type="SAM" id="MobiDB-lite"/>
    </source>
</evidence>
<organism evidence="3 4">
    <name type="scientific">Hondaea fermentalgiana</name>
    <dbReference type="NCBI Taxonomy" id="2315210"/>
    <lineage>
        <taxon>Eukaryota</taxon>
        <taxon>Sar</taxon>
        <taxon>Stramenopiles</taxon>
        <taxon>Bigyra</taxon>
        <taxon>Labyrinthulomycetes</taxon>
        <taxon>Thraustochytrida</taxon>
        <taxon>Thraustochytriidae</taxon>
        <taxon>Hondaea</taxon>
    </lineage>
</organism>
<name>A0A2R5G3K0_9STRA</name>
<evidence type="ECO:0000313" key="4">
    <source>
        <dbReference type="Proteomes" id="UP000241890"/>
    </source>
</evidence>
<evidence type="ECO:0000313" key="3">
    <source>
        <dbReference type="EMBL" id="GBG25617.1"/>
    </source>
</evidence>
<comment type="caution">
    <text evidence="3">The sequence shown here is derived from an EMBL/GenBank/DDBJ whole genome shotgun (WGS) entry which is preliminary data.</text>
</comment>
<dbReference type="AlphaFoldDB" id="A0A2R5G3K0"/>
<dbReference type="Proteomes" id="UP000241890">
    <property type="component" value="Unassembled WGS sequence"/>
</dbReference>
<feature type="chain" id="PRO_5015347478" evidence="2">
    <location>
        <begin position="20"/>
        <end position="274"/>
    </location>
</feature>
<keyword evidence="4" id="KW-1185">Reference proteome</keyword>
<gene>
    <name evidence="3" type="ORF">FCC1311_018362</name>
</gene>
<evidence type="ECO:0000256" key="2">
    <source>
        <dbReference type="SAM" id="SignalP"/>
    </source>
</evidence>
<dbReference type="InParanoid" id="A0A2R5G3K0"/>
<accession>A0A2R5G3K0</accession>
<proteinExistence type="predicted"/>
<reference evidence="3 4" key="1">
    <citation type="submission" date="2017-12" db="EMBL/GenBank/DDBJ databases">
        <title>Sequencing, de novo assembly and annotation of complete genome of a new Thraustochytrid species, strain FCC1311.</title>
        <authorList>
            <person name="Sedici K."/>
            <person name="Godart F."/>
            <person name="Aiese Cigliano R."/>
            <person name="Sanseverino W."/>
            <person name="Barakat M."/>
            <person name="Ortet P."/>
            <person name="Marechal E."/>
            <person name="Cagnac O."/>
            <person name="Amato A."/>
        </authorList>
    </citation>
    <scope>NUCLEOTIDE SEQUENCE [LARGE SCALE GENOMIC DNA]</scope>
</reference>
<feature type="compositionally biased region" description="Basic residues" evidence="1">
    <location>
        <begin position="25"/>
        <end position="35"/>
    </location>
</feature>
<feature type="region of interest" description="Disordered" evidence="1">
    <location>
        <begin position="25"/>
        <end position="47"/>
    </location>
</feature>